<accession>A0AAD8EMY4</accession>
<feature type="non-terminal residue" evidence="1">
    <location>
        <position position="1"/>
    </location>
</feature>
<organism evidence="1 2">
    <name type="scientific">Diploptera punctata</name>
    <name type="common">Pacific beetle cockroach</name>
    <dbReference type="NCBI Taxonomy" id="6984"/>
    <lineage>
        <taxon>Eukaryota</taxon>
        <taxon>Metazoa</taxon>
        <taxon>Ecdysozoa</taxon>
        <taxon>Arthropoda</taxon>
        <taxon>Hexapoda</taxon>
        <taxon>Insecta</taxon>
        <taxon>Pterygota</taxon>
        <taxon>Neoptera</taxon>
        <taxon>Polyneoptera</taxon>
        <taxon>Dictyoptera</taxon>
        <taxon>Blattodea</taxon>
        <taxon>Blaberoidea</taxon>
        <taxon>Blaberidae</taxon>
        <taxon>Diplopterinae</taxon>
        <taxon>Diploptera</taxon>
    </lineage>
</organism>
<evidence type="ECO:0000313" key="2">
    <source>
        <dbReference type="Proteomes" id="UP001233999"/>
    </source>
</evidence>
<comment type="caution">
    <text evidence="1">The sequence shown here is derived from an EMBL/GenBank/DDBJ whole genome shotgun (WGS) entry which is preliminary data.</text>
</comment>
<protein>
    <submittedName>
        <fullName evidence="1">Uncharacterized protein</fullName>
    </submittedName>
</protein>
<reference evidence="1" key="2">
    <citation type="submission" date="2023-05" db="EMBL/GenBank/DDBJ databases">
        <authorList>
            <person name="Fouks B."/>
        </authorList>
    </citation>
    <scope>NUCLEOTIDE SEQUENCE</scope>
    <source>
        <strain evidence="1">Stay&amp;Tobe</strain>
        <tissue evidence="1">Testes</tissue>
    </source>
</reference>
<reference evidence="1" key="1">
    <citation type="journal article" date="2023" name="IScience">
        <title>Live-bearing cockroach genome reveals convergent evolutionary mechanisms linked to viviparity in insects and beyond.</title>
        <authorList>
            <person name="Fouks B."/>
            <person name="Harrison M.C."/>
            <person name="Mikhailova A.A."/>
            <person name="Marchal E."/>
            <person name="English S."/>
            <person name="Carruthers M."/>
            <person name="Jennings E.C."/>
            <person name="Chiamaka E.L."/>
            <person name="Frigard R.A."/>
            <person name="Pippel M."/>
            <person name="Attardo G.M."/>
            <person name="Benoit J.B."/>
            <person name="Bornberg-Bauer E."/>
            <person name="Tobe S.S."/>
        </authorList>
    </citation>
    <scope>NUCLEOTIDE SEQUENCE</scope>
    <source>
        <strain evidence="1">Stay&amp;Tobe</strain>
    </source>
</reference>
<dbReference type="Proteomes" id="UP001233999">
    <property type="component" value="Unassembled WGS sequence"/>
</dbReference>
<keyword evidence="2" id="KW-1185">Reference proteome</keyword>
<dbReference type="AlphaFoldDB" id="A0AAD8EMY4"/>
<feature type="non-terminal residue" evidence="1">
    <location>
        <position position="88"/>
    </location>
</feature>
<evidence type="ECO:0000313" key="1">
    <source>
        <dbReference type="EMBL" id="KAJ9596081.1"/>
    </source>
</evidence>
<dbReference type="EMBL" id="JASPKZ010002296">
    <property type="protein sequence ID" value="KAJ9596081.1"/>
    <property type="molecule type" value="Genomic_DNA"/>
</dbReference>
<proteinExistence type="predicted"/>
<sequence length="88" mass="10160">ISALINASHKSSKILISNKRNSRYETLNSVVEEHVPRSTYSVCSLPIYNLDMNTALGKAKYQYITYNYNAFRIFMLIVHPRNVMMEEG</sequence>
<name>A0AAD8EMY4_DIPPU</name>
<gene>
    <name evidence="1" type="ORF">L9F63_012725</name>
</gene>